<organism evidence="7 8">
    <name type="scientific">Phycicoccus avicenniae</name>
    <dbReference type="NCBI Taxonomy" id="2828860"/>
    <lineage>
        <taxon>Bacteria</taxon>
        <taxon>Bacillati</taxon>
        <taxon>Actinomycetota</taxon>
        <taxon>Actinomycetes</taxon>
        <taxon>Micrococcales</taxon>
        <taxon>Intrasporangiaceae</taxon>
        <taxon>Phycicoccus</taxon>
    </lineage>
</organism>
<feature type="transmembrane region" description="Helical" evidence="5">
    <location>
        <begin position="86"/>
        <end position="105"/>
    </location>
</feature>
<name>A0A941DAE7_9MICO</name>
<feature type="transmembrane region" description="Helical" evidence="5">
    <location>
        <begin position="274"/>
        <end position="297"/>
    </location>
</feature>
<keyword evidence="8" id="KW-1185">Reference proteome</keyword>
<evidence type="ECO:0000256" key="5">
    <source>
        <dbReference type="SAM" id="Phobius"/>
    </source>
</evidence>
<dbReference type="InterPro" id="IPR020846">
    <property type="entry name" value="MFS_dom"/>
</dbReference>
<evidence type="ECO:0000256" key="4">
    <source>
        <dbReference type="ARBA" id="ARBA00023136"/>
    </source>
</evidence>
<dbReference type="PROSITE" id="PS50850">
    <property type="entry name" value="MFS"/>
    <property type="match status" value="1"/>
</dbReference>
<feature type="transmembrane region" description="Helical" evidence="5">
    <location>
        <begin position="239"/>
        <end position="262"/>
    </location>
</feature>
<dbReference type="GO" id="GO:0022857">
    <property type="term" value="F:transmembrane transporter activity"/>
    <property type="evidence" value="ECO:0007669"/>
    <property type="project" value="InterPro"/>
</dbReference>
<evidence type="ECO:0000259" key="6">
    <source>
        <dbReference type="PROSITE" id="PS50850"/>
    </source>
</evidence>
<feature type="transmembrane region" description="Helical" evidence="5">
    <location>
        <begin position="172"/>
        <end position="194"/>
    </location>
</feature>
<dbReference type="PANTHER" id="PTHR23501">
    <property type="entry name" value="MAJOR FACILITATOR SUPERFAMILY"/>
    <property type="match status" value="1"/>
</dbReference>
<dbReference type="RefSeq" id="WP_211604192.1">
    <property type="nucleotide sequence ID" value="NZ_JAGSNF010000022.1"/>
</dbReference>
<feature type="transmembrane region" description="Helical" evidence="5">
    <location>
        <begin position="214"/>
        <end position="233"/>
    </location>
</feature>
<reference evidence="7" key="1">
    <citation type="submission" date="2021-04" db="EMBL/GenBank/DDBJ databases">
        <title>Phycicoccus avicenniae sp. nov., a novel endophytic actinomycetes isolated from branch of Avicennia mariana.</title>
        <authorList>
            <person name="Tuo L."/>
        </authorList>
    </citation>
    <scope>NUCLEOTIDE SEQUENCE</scope>
    <source>
        <strain evidence="7">BSK3Z-2</strain>
    </source>
</reference>
<feature type="transmembrane region" description="Helical" evidence="5">
    <location>
        <begin position="372"/>
        <end position="392"/>
    </location>
</feature>
<gene>
    <name evidence="7" type="ORF">KC207_15340</name>
</gene>
<sequence length="470" mass="46029">MTTTDAAPTPVRLLDRAHLPVVAGVLGLVTLAAFEVRAVQTVLPLVVRDLDGWGWFGAANGAALVAFTVAAAYSGRWTDRVGPRRVLAAGLALFLLAQVGAGLAPTMPVFVAARTLSGAAEALLDTALMVLVAQTLPTALRAKVFAGFAAAWVLPSLLGPGVAGGLEALGGWRLVFVGPLAVALPALLLLRPALRRTRAEGASVPDPDARGRTVAALVLAAALGTATLSAPLLETPAHRAVGLAVVLGALGVAVGAAARALPRGTVRLAPGVPAVLGLRLLVAASFAGAGATIPLMLVTVHDASAALAGVSLSVTGVMWAVGSWVVSTDPVRAHLGPVSRTRVGGVLIAVGALGPALLALDVVGLVPGMAGWALAATGMGVLSPTLATELLAHAPAAAHGRVSAAQGLAVSTGVALQTGVVGAVVAWAGPGIDGPVFAALVASGALLAVPVALAAGRVGSPPGTPGTVGP</sequence>
<feature type="transmembrane region" description="Helical" evidence="5">
    <location>
        <begin position="144"/>
        <end position="166"/>
    </location>
</feature>
<dbReference type="GO" id="GO:0005886">
    <property type="term" value="C:plasma membrane"/>
    <property type="evidence" value="ECO:0007669"/>
    <property type="project" value="UniProtKB-SubCell"/>
</dbReference>
<feature type="transmembrane region" description="Helical" evidence="5">
    <location>
        <begin position="21"/>
        <end position="47"/>
    </location>
</feature>
<dbReference type="EMBL" id="JAGSNF010000022">
    <property type="protein sequence ID" value="MBR7744670.1"/>
    <property type="molecule type" value="Genomic_DNA"/>
</dbReference>
<evidence type="ECO:0000313" key="8">
    <source>
        <dbReference type="Proteomes" id="UP000677016"/>
    </source>
</evidence>
<feature type="transmembrane region" description="Helical" evidence="5">
    <location>
        <begin position="434"/>
        <end position="455"/>
    </location>
</feature>
<feature type="transmembrane region" description="Helical" evidence="5">
    <location>
        <begin position="346"/>
        <end position="366"/>
    </location>
</feature>
<feature type="transmembrane region" description="Helical" evidence="5">
    <location>
        <begin position="404"/>
        <end position="428"/>
    </location>
</feature>
<dbReference type="InterPro" id="IPR011701">
    <property type="entry name" value="MFS"/>
</dbReference>
<protein>
    <submittedName>
        <fullName evidence="7">MFS transporter</fullName>
    </submittedName>
</protein>
<feature type="domain" description="Major facilitator superfamily (MFS) profile" evidence="6">
    <location>
        <begin position="21"/>
        <end position="459"/>
    </location>
</feature>
<keyword evidence="3 5" id="KW-1133">Transmembrane helix</keyword>
<comment type="caution">
    <text evidence="7">The sequence shown here is derived from an EMBL/GenBank/DDBJ whole genome shotgun (WGS) entry which is preliminary data.</text>
</comment>
<feature type="transmembrane region" description="Helical" evidence="5">
    <location>
        <begin position="303"/>
        <end position="326"/>
    </location>
</feature>
<dbReference type="Pfam" id="PF07690">
    <property type="entry name" value="MFS_1"/>
    <property type="match status" value="1"/>
</dbReference>
<dbReference type="Gene3D" id="1.20.1250.20">
    <property type="entry name" value="MFS general substrate transporter like domains"/>
    <property type="match status" value="1"/>
</dbReference>
<dbReference type="Proteomes" id="UP000677016">
    <property type="component" value="Unassembled WGS sequence"/>
</dbReference>
<keyword evidence="4 5" id="KW-0472">Membrane</keyword>
<feature type="transmembrane region" description="Helical" evidence="5">
    <location>
        <begin position="53"/>
        <end position="74"/>
    </location>
</feature>
<evidence type="ECO:0000256" key="2">
    <source>
        <dbReference type="ARBA" id="ARBA00022692"/>
    </source>
</evidence>
<keyword evidence="2 5" id="KW-0812">Transmembrane</keyword>
<accession>A0A941DAE7</accession>
<dbReference type="InterPro" id="IPR036259">
    <property type="entry name" value="MFS_trans_sf"/>
</dbReference>
<evidence type="ECO:0000256" key="3">
    <source>
        <dbReference type="ARBA" id="ARBA00022989"/>
    </source>
</evidence>
<comment type="subcellular location">
    <subcellularLocation>
        <location evidence="1">Cell membrane</location>
        <topology evidence="1">Multi-pass membrane protein</topology>
    </subcellularLocation>
</comment>
<proteinExistence type="predicted"/>
<dbReference type="SUPFAM" id="SSF103473">
    <property type="entry name" value="MFS general substrate transporter"/>
    <property type="match status" value="1"/>
</dbReference>
<evidence type="ECO:0000256" key="1">
    <source>
        <dbReference type="ARBA" id="ARBA00004651"/>
    </source>
</evidence>
<dbReference type="AlphaFoldDB" id="A0A941DAE7"/>
<dbReference type="PANTHER" id="PTHR23501:SF154">
    <property type="entry name" value="MULTIDRUG-EFFLUX TRANSPORTER RV1634-RELATED"/>
    <property type="match status" value="1"/>
</dbReference>
<evidence type="ECO:0000313" key="7">
    <source>
        <dbReference type="EMBL" id="MBR7744670.1"/>
    </source>
</evidence>